<evidence type="ECO:0000313" key="2">
    <source>
        <dbReference type="Proteomes" id="UP000790580"/>
    </source>
</evidence>
<gene>
    <name evidence="1" type="ORF">KS407_19890</name>
</gene>
<comment type="caution">
    <text evidence="1">The sequence shown here is derived from an EMBL/GenBank/DDBJ whole genome shotgun (WGS) entry which is preliminary data.</text>
</comment>
<protein>
    <submittedName>
        <fullName evidence="1">Uncharacterized protein</fullName>
    </submittedName>
</protein>
<proteinExistence type="predicted"/>
<name>A0ABS6JYK5_9BACI</name>
<dbReference type="Proteomes" id="UP000790580">
    <property type="component" value="Unassembled WGS sequence"/>
</dbReference>
<sequence>MRLEQTRLLWKRKAGQDPAERSSKQLVGFSTESEFAQVSSTILFLGKHNQINEEVKNNENSYCL</sequence>
<dbReference type="EMBL" id="JAHQCR010000084">
    <property type="protein sequence ID" value="MBU9723684.1"/>
    <property type="molecule type" value="Genomic_DNA"/>
</dbReference>
<keyword evidence="2" id="KW-1185">Reference proteome</keyword>
<dbReference type="RefSeq" id="WP_088073293.1">
    <property type="nucleotide sequence ID" value="NZ_JAHQCR010000084.1"/>
</dbReference>
<reference evidence="1 2" key="1">
    <citation type="submission" date="2021-06" db="EMBL/GenBank/DDBJ databases">
        <title>Bacillus sp. RD4P76, an endophyte from a halophyte.</title>
        <authorList>
            <person name="Sun J.-Q."/>
        </authorList>
    </citation>
    <scope>NUCLEOTIDE SEQUENCE [LARGE SCALE GENOMIC DNA]</scope>
    <source>
        <strain evidence="1 2">JCM 17098</strain>
    </source>
</reference>
<evidence type="ECO:0000313" key="1">
    <source>
        <dbReference type="EMBL" id="MBU9723684.1"/>
    </source>
</evidence>
<accession>A0ABS6JYK5</accession>
<organism evidence="1 2">
    <name type="scientific">Evansella alkalicola</name>
    <dbReference type="NCBI Taxonomy" id="745819"/>
    <lineage>
        <taxon>Bacteria</taxon>
        <taxon>Bacillati</taxon>
        <taxon>Bacillota</taxon>
        <taxon>Bacilli</taxon>
        <taxon>Bacillales</taxon>
        <taxon>Bacillaceae</taxon>
        <taxon>Evansella</taxon>
    </lineage>
</organism>